<dbReference type="Pfam" id="PF24883">
    <property type="entry name" value="NPHP3_N"/>
    <property type="match status" value="1"/>
</dbReference>
<dbReference type="eggNOG" id="KOG0266">
    <property type="taxonomic scope" value="Eukaryota"/>
</dbReference>
<dbReference type="Gene3D" id="2.130.10.10">
    <property type="entry name" value="YVTN repeat-like/Quinoprotein amine dehydrogenase"/>
    <property type="match status" value="1"/>
</dbReference>
<dbReference type="STRING" id="1109443.G4TXJ5"/>
<keyword evidence="2" id="KW-0677">Repeat</keyword>
<dbReference type="InterPro" id="IPR027417">
    <property type="entry name" value="P-loop_NTPase"/>
</dbReference>
<dbReference type="Pfam" id="PF00400">
    <property type="entry name" value="WD40"/>
    <property type="match status" value="2"/>
</dbReference>
<dbReference type="SUPFAM" id="SSF50978">
    <property type="entry name" value="WD40 repeat-like"/>
    <property type="match status" value="1"/>
</dbReference>
<name>G4TXJ5_SERID</name>
<reference evidence="5 6" key="1">
    <citation type="journal article" date="2011" name="PLoS Pathog.">
        <title>Endophytic Life Strategies Decoded by Genome and Transcriptome Analyses of the Mutualistic Root Symbiont Piriformospora indica.</title>
        <authorList>
            <person name="Zuccaro A."/>
            <person name="Lahrmann U."/>
            <person name="Guldener U."/>
            <person name="Langen G."/>
            <person name="Pfiffi S."/>
            <person name="Biedenkopf D."/>
            <person name="Wong P."/>
            <person name="Samans B."/>
            <person name="Grimm C."/>
            <person name="Basiewicz M."/>
            <person name="Murat C."/>
            <person name="Martin F."/>
            <person name="Kogel K.H."/>
        </authorList>
    </citation>
    <scope>NUCLEOTIDE SEQUENCE [LARGE SCALE GENOMIC DNA]</scope>
    <source>
        <strain evidence="5 6">DSM 11827</strain>
    </source>
</reference>
<comment type="caution">
    <text evidence="5">The sequence shown here is derived from an EMBL/GenBank/DDBJ whole genome shotgun (WGS) entry which is preliminary data.</text>
</comment>
<evidence type="ECO:0000313" key="5">
    <source>
        <dbReference type="EMBL" id="CCA76038.1"/>
    </source>
</evidence>
<dbReference type="SUPFAM" id="SSF52540">
    <property type="entry name" value="P-loop containing nucleoside triphosphate hydrolases"/>
    <property type="match status" value="1"/>
</dbReference>
<feature type="domain" description="Nephrocystin 3-like N-terminal" evidence="4">
    <location>
        <begin position="327"/>
        <end position="486"/>
    </location>
</feature>
<accession>G4TXJ5</accession>
<evidence type="ECO:0000256" key="2">
    <source>
        <dbReference type="ARBA" id="ARBA00022737"/>
    </source>
</evidence>
<dbReference type="AlphaFoldDB" id="G4TXJ5"/>
<protein>
    <recommendedName>
        <fullName evidence="4">Nephrocystin 3-like N-terminal domain-containing protein</fullName>
    </recommendedName>
</protein>
<dbReference type="EMBL" id="CAFZ01000587">
    <property type="protein sequence ID" value="CCA76038.1"/>
    <property type="molecule type" value="Genomic_DNA"/>
</dbReference>
<feature type="repeat" description="WD" evidence="3">
    <location>
        <begin position="878"/>
        <end position="919"/>
    </location>
</feature>
<proteinExistence type="predicted"/>
<dbReference type="PROSITE" id="PS50082">
    <property type="entry name" value="WD_REPEATS_2"/>
    <property type="match status" value="2"/>
</dbReference>
<dbReference type="SMART" id="SM00320">
    <property type="entry name" value="WD40"/>
    <property type="match status" value="2"/>
</dbReference>
<feature type="repeat" description="WD" evidence="3">
    <location>
        <begin position="921"/>
        <end position="961"/>
    </location>
</feature>
<dbReference type="PANTHER" id="PTHR10039">
    <property type="entry name" value="AMELOGENIN"/>
    <property type="match status" value="1"/>
</dbReference>
<dbReference type="InterPro" id="IPR029058">
    <property type="entry name" value="AB_hydrolase_fold"/>
</dbReference>
<evidence type="ECO:0000256" key="1">
    <source>
        <dbReference type="ARBA" id="ARBA00022574"/>
    </source>
</evidence>
<dbReference type="PROSITE" id="PS50294">
    <property type="entry name" value="WD_REPEATS_REGION"/>
    <property type="match status" value="2"/>
</dbReference>
<dbReference type="InterPro" id="IPR019775">
    <property type="entry name" value="WD40_repeat_CS"/>
</dbReference>
<keyword evidence="6" id="KW-1185">Reference proteome</keyword>
<organism evidence="5 6">
    <name type="scientific">Serendipita indica (strain DSM 11827)</name>
    <name type="common">Root endophyte fungus</name>
    <name type="synonym">Piriformospora indica</name>
    <dbReference type="NCBI Taxonomy" id="1109443"/>
    <lineage>
        <taxon>Eukaryota</taxon>
        <taxon>Fungi</taxon>
        <taxon>Dikarya</taxon>
        <taxon>Basidiomycota</taxon>
        <taxon>Agaricomycotina</taxon>
        <taxon>Agaricomycetes</taxon>
        <taxon>Sebacinales</taxon>
        <taxon>Serendipitaceae</taxon>
        <taxon>Serendipita</taxon>
    </lineage>
</organism>
<dbReference type="OrthoDB" id="3228837at2759"/>
<evidence type="ECO:0000256" key="3">
    <source>
        <dbReference type="PROSITE-ProRule" id="PRU00221"/>
    </source>
</evidence>
<dbReference type="eggNOG" id="KOG2029">
    <property type="taxonomic scope" value="Eukaryota"/>
</dbReference>
<evidence type="ECO:0000313" key="6">
    <source>
        <dbReference type="Proteomes" id="UP000007148"/>
    </source>
</evidence>
<dbReference type="HOGENOM" id="CLU_000288_6_5_1"/>
<dbReference type="InterPro" id="IPR015943">
    <property type="entry name" value="WD40/YVTN_repeat-like_dom_sf"/>
</dbReference>
<dbReference type="Gene3D" id="3.40.50.1820">
    <property type="entry name" value="alpha/beta hydrolase"/>
    <property type="match status" value="1"/>
</dbReference>
<feature type="non-terminal residue" evidence="5">
    <location>
        <position position="1"/>
    </location>
</feature>
<keyword evidence="1 3" id="KW-0853">WD repeat</keyword>
<dbReference type="SUPFAM" id="SSF53474">
    <property type="entry name" value="alpha/beta-Hydrolases"/>
    <property type="match status" value="1"/>
</dbReference>
<evidence type="ECO:0000259" key="4">
    <source>
        <dbReference type="Pfam" id="PF24883"/>
    </source>
</evidence>
<dbReference type="InterPro" id="IPR036322">
    <property type="entry name" value="WD40_repeat_dom_sf"/>
</dbReference>
<dbReference type="InParanoid" id="G4TXJ5"/>
<dbReference type="Gene3D" id="3.40.50.300">
    <property type="entry name" value="P-loop containing nucleotide triphosphate hydrolases"/>
    <property type="match status" value="1"/>
</dbReference>
<dbReference type="InterPro" id="IPR001680">
    <property type="entry name" value="WD40_rpt"/>
</dbReference>
<dbReference type="PROSITE" id="PS00678">
    <property type="entry name" value="WD_REPEATS_1"/>
    <property type="match status" value="2"/>
</dbReference>
<sequence>MPKSKTEDLGLFVLSTGIDPVIDIVAIHGLNGHREKTWTTVDGTLWLRDLLPTSLPHARVLTYGYDADTQSYECVSTQTMRRHAEGLARALSRERKEVPRRPIIFIAHDLGGIILKWALVICHNQSLTSKGELRDVLVSTHAILFFGTPHSGMEGTLLGTINRLAAAFMKTTDIIIKDLKSHSSELENIQSLYIAASETIQSIFFCEEYETTIDGKGENVRVPYHSAVIAGDRNAIAVVLPADHQNLVRFQTIESNDYKTVLYYLKDHFDNALQSVHGKFITEDRLRVVAKGGTIPQSADMSYIFQLPMVAFVPSSVHNTCLEGTRQAVLEAISQWANDDTSGKPIFWLCDIAGSGKSTVAMSAAERWKKEGILGGQFFFSIASSEGSTTEKFCSTIARELAQRIPDAASHVAEAVKRNPAILGCPSDEQFRTLISDSVQHRQKPVIFVIDALDECKSQQQRKEILKTLTDAVKESRCFRIFITSRPDPVIQEALEPISIRDRLTDGLTDRLHNTNYPDNMDDVATYVHQSLDNVLPPEKRHRLVEKANGLFIWASTVCRILQDKTTIIDPDRIYDRLLSIDQPGAIDGVYDLLFERAGQASKAVIHQMLAILLIAFEPLTVSDLDDLVKHAGIGGSAKALMQILGSALKEDPTTRLIHFRHPTFVEYLRRRRIIPNVDGLTEFNVNASNVHGQLASWCLKCLVSPTDGLKFNICQIESSFYLNRQIPDFDTRVSNFISRRLLYASSHWSFHLAETNDSWRQQSEQQLQRVIRSPYPLYWMEVLSASGGVIRAISGLRSIARYHSLEADTRNRITDMRRFMITFLVPLQESAAHIYISGIPFSPRKSHLHMDAAVKYTKTLKVARGHAEAYPEPPQRLDGHDDSVMAVSFSPDGHRIVSSSSDKTVRLWDVETGQQLGKPLQGHTGSVTSVALSPDGLRIVSGSHDHTVRLWDAQTGRPMG</sequence>
<dbReference type="Proteomes" id="UP000007148">
    <property type="component" value="Unassembled WGS sequence"/>
</dbReference>
<dbReference type="InterPro" id="IPR056884">
    <property type="entry name" value="NPHP3-like_N"/>
</dbReference>
<gene>
    <name evidence="5" type="ORF">PIIN_10038</name>
</gene>